<feature type="binding site" evidence="9">
    <location>
        <position position="10"/>
    </location>
    <ligand>
        <name>Mg(2+)</name>
        <dbReference type="ChEBI" id="CHEBI:18420"/>
    </ligand>
</feature>
<reference evidence="11 12" key="1">
    <citation type="submission" date="2015-11" db="EMBL/GenBank/DDBJ databases">
        <title>Genomic analysis of 38 Legionella species identifies large and diverse effector repertoires.</title>
        <authorList>
            <person name="Burstein D."/>
            <person name="Amaro F."/>
            <person name="Zusman T."/>
            <person name="Lifshitz Z."/>
            <person name="Cohen O."/>
            <person name="Gilbert J.A."/>
            <person name="Pupko T."/>
            <person name="Shuman H.A."/>
            <person name="Segal G."/>
        </authorList>
    </citation>
    <scope>NUCLEOTIDE SEQUENCE [LARGE SCALE GENOMIC DNA]</scope>
    <source>
        <strain evidence="11 12">ATCC 51914</strain>
    </source>
</reference>
<keyword evidence="2 9" id="KW-0963">Cytoplasm</keyword>
<feature type="binding site" evidence="9">
    <location>
        <begin position="325"/>
        <end position="329"/>
    </location>
    <ligand>
        <name>ATP</name>
        <dbReference type="ChEBI" id="CHEBI:30616"/>
    </ligand>
</feature>
<dbReference type="PATRIC" id="fig|66969.6.peg.3633"/>
<dbReference type="STRING" id="66969.Lwal_3334"/>
<dbReference type="PIRSF" id="PIRSF000722">
    <property type="entry name" value="Acetate_prop_kin"/>
    <property type="match status" value="1"/>
</dbReference>
<keyword evidence="4 9" id="KW-0479">Metal-binding</keyword>
<comment type="function">
    <text evidence="9">Catalyzes the formation of acetyl phosphate from acetate and ATP. Can also catalyze the reverse reaction.</text>
</comment>
<keyword evidence="5 9" id="KW-0547">Nucleotide-binding</keyword>
<dbReference type="InterPro" id="IPR004372">
    <property type="entry name" value="Ac/propionate_kinase"/>
</dbReference>
<dbReference type="InterPro" id="IPR043129">
    <property type="entry name" value="ATPase_NBD"/>
</dbReference>
<keyword evidence="7 9" id="KW-0067">ATP-binding</keyword>
<comment type="similarity">
    <text evidence="1 9 10">Belongs to the acetokinase family.</text>
</comment>
<proteinExistence type="inferred from homology"/>
<keyword evidence="12" id="KW-1185">Reference proteome</keyword>
<sequence>MDDQHIIVINSGSSSIKFALFEFKSLNKALYGSIENIKIAPLFKLFSGKQCLLKEEAFSRDNDYSFYFELLLSSLKDHHSKINFVAAGHRVVHGGNTYFDPVLLTPPIIEDLKQLIPFAPLHQPYNLSAIEAITNHSPHLPQIACFDTAFHRSHPPIADAFALPRALTQEGIKRYGFHGLSYEFIMHQLALLAISKPFDRLIIAHLGNGASMCAIKNGKSIESTMGFTALDGLMMGTRCGSIDPGVLLYLLEFKQMTTKEIENLLYKQSGLLGVSGISSNVQQLLESDCAEAQEALDLFVYRARRELGALIAVLGGLDAFVFTGGIGEHAWKIREAICEDNEWIGIQLDKKSNKANKRLISAKKSTVDVYTIPTDEEWIIANHCQRILNTIR</sequence>
<gene>
    <name evidence="9 11" type="primary">ackA</name>
    <name evidence="11" type="ORF">Lwal_3334</name>
</gene>
<feature type="binding site" evidence="9">
    <location>
        <position position="17"/>
    </location>
    <ligand>
        <name>ATP</name>
        <dbReference type="ChEBI" id="CHEBI:30616"/>
    </ligand>
</feature>
<feature type="active site" description="Proton donor/acceptor" evidence="9">
    <location>
        <position position="147"/>
    </location>
</feature>
<dbReference type="GO" id="GO:0005829">
    <property type="term" value="C:cytosol"/>
    <property type="evidence" value="ECO:0007669"/>
    <property type="project" value="TreeGrafter"/>
</dbReference>
<comment type="pathway">
    <text evidence="9">Metabolic intermediate biosynthesis; acetyl-CoA biosynthesis; acetyl-CoA from acetate: step 1/2.</text>
</comment>
<comment type="subcellular location">
    <subcellularLocation>
        <location evidence="9">Cytoplasm</location>
    </subcellularLocation>
</comment>
<dbReference type="SUPFAM" id="SSF53067">
    <property type="entry name" value="Actin-like ATPase domain"/>
    <property type="match status" value="2"/>
</dbReference>
<dbReference type="UniPathway" id="UPA00340">
    <property type="reaction ID" value="UER00458"/>
</dbReference>
<dbReference type="PROSITE" id="PS01075">
    <property type="entry name" value="ACETATE_KINASE_1"/>
    <property type="match status" value="1"/>
</dbReference>
<dbReference type="RefSeq" id="WP_058481901.1">
    <property type="nucleotide sequence ID" value="NZ_CAAAIQ010000014.1"/>
</dbReference>
<evidence type="ECO:0000256" key="3">
    <source>
        <dbReference type="ARBA" id="ARBA00022679"/>
    </source>
</evidence>
<dbReference type="Pfam" id="PF00871">
    <property type="entry name" value="Acetate_kinase"/>
    <property type="match status" value="1"/>
</dbReference>
<keyword evidence="8 9" id="KW-0460">Magnesium</keyword>
<feature type="binding site" evidence="9">
    <location>
        <position position="376"/>
    </location>
    <ligand>
        <name>Mg(2+)</name>
        <dbReference type="ChEBI" id="CHEBI:18420"/>
    </ligand>
</feature>
<evidence type="ECO:0000256" key="5">
    <source>
        <dbReference type="ARBA" id="ARBA00022741"/>
    </source>
</evidence>
<dbReference type="GO" id="GO:0006083">
    <property type="term" value="P:acetate metabolic process"/>
    <property type="evidence" value="ECO:0007669"/>
    <property type="project" value="TreeGrafter"/>
</dbReference>
<dbReference type="PANTHER" id="PTHR21060:SF21">
    <property type="entry name" value="ACETATE KINASE"/>
    <property type="match status" value="1"/>
</dbReference>
<dbReference type="InterPro" id="IPR023865">
    <property type="entry name" value="Aliphatic_acid_kinase_CS"/>
</dbReference>
<evidence type="ECO:0000256" key="2">
    <source>
        <dbReference type="ARBA" id="ARBA00022490"/>
    </source>
</evidence>
<comment type="caution">
    <text evidence="11">The sequence shown here is derived from an EMBL/GenBank/DDBJ whole genome shotgun (WGS) entry which is preliminary data.</text>
</comment>
<dbReference type="AlphaFoldDB" id="A0A0W1A1S8"/>
<dbReference type="HAMAP" id="MF_00020">
    <property type="entry name" value="Acetate_kinase"/>
    <property type="match status" value="1"/>
</dbReference>
<feature type="binding site" evidence="9">
    <location>
        <begin position="205"/>
        <end position="209"/>
    </location>
    <ligand>
        <name>ATP</name>
        <dbReference type="ChEBI" id="CHEBI:30616"/>
    </ligand>
</feature>
<evidence type="ECO:0000256" key="6">
    <source>
        <dbReference type="ARBA" id="ARBA00022777"/>
    </source>
</evidence>
<evidence type="ECO:0000256" key="8">
    <source>
        <dbReference type="ARBA" id="ARBA00022842"/>
    </source>
</evidence>
<name>A0A0W1A1S8_9GAMM</name>
<dbReference type="Proteomes" id="UP000054729">
    <property type="component" value="Unassembled WGS sequence"/>
</dbReference>
<dbReference type="InterPro" id="IPR000890">
    <property type="entry name" value="Aliphatic_acid_kin_short-chain"/>
</dbReference>
<dbReference type="Gene3D" id="3.30.420.40">
    <property type="match status" value="2"/>
</dbReference>
<evidence type="ECO:0000313" key="12">
    <source>
        <dbReference type="Proteomes" id="UP000054729"/>
    </source>
</evidence>
<dbReference type="GO" id="GO:0000287">
    <property type="term" value="F:magnesium ion binding"/>
    <property type="evidence" value="ECO:0007669"/>
    <property type="project" value="UniProtKB-UniRule"/>
</dbReference>
<dbReference type="PRINTS" id="PR00471">
    <property type="entry name" value="ACETATEKNASE"/>
</dbReference>
<evidence type="ECO:0000256" key="4">
    <source>
        <dbReference type="ARBA" id="ARBA00022723"/>
    </source>
</evidence>
<organism evidence="11 12">
    <name type="scientific">Legionella waltersii</name>
    <dbReference type="NCBI Taxonomy" id="66969"/>
    <lineage>
        <taxon>Bacteria</taxon>
        <taxon>Pseudomonadati</taxon>
        <taxon>Pseudomonadota</taxon>
        <taxon>Gammaproteobacteria</taxon>
        <taxon>Legionellales</taxon>
        <taxon>Legionellaceae</taxon>
        <taxon>Legionella</taxon>
    </lineage>
</organism>
<accession>A0A0W1A1S8</accession>
<dbReference type="OrthoDB" id="9802453at2"/>
<dbReference type="PANTHER" id="PTHR21060">
    <property type="entry name" value="ACETATE KINASE"/>
    <property type="match status" value="1"/>
</dbReference>
<dbReference type="GO" id="GO:0008776">
    <property type="term" value="F:acetate kinase activity"/>
    <property type="evidence" value="ECO:0007669"/>
    <property type="project" value="UniProtKB-UniRule"/>
</dbReference>
<dbReference type="GO" id="GO:0006085">
    <property type="term" value="P:acetyl-CoA biosynthetic process"/>
    <property type="evidence" value="ECO:0007669"/>
    <property type="project" value="UniProtKB-UniRule"/>
</dbReference>
<dbReference type="PROSITE" id="PS01076">
    <property type="entry name" value="ACETATE_KINASE_2"/>
    <property type="match status" value="1"/>
</dbReference>
<feature type="site" description="Transition state stabilizer" evidence="9">
    <location>
        <position position="178"/>
    </location>
</feature>
<feature type="binding site" evidence="9">
    <location>
        <position position="90"/>
    </location>
    <ligand>
        <name>substrate</name>
    </ligand>
</feature>
<evidence type="ECO:0000313" key="11">
    <source>
        <dbReference type="EMBL" id="KTD75293.1"/>
    </source>
</evidence>
<evidence type="ECO:0000256" key="9">
    <source>
        <dbReference type="HAMAP-Rule" id="MF_00020"/>
    </source>
</evidence>
<keyword evidence="3 9" id="KW-0808">Transferase</keyword>
<comment type="caution">
    <text evidence="9">Lacks conserved residue(s) required for the propagation of feature annotation.</text>
</comment>
<dbReference type="GO" id="GO:0005524">
    <property type="term" value="F:ATP binding"/>
    <property type="evidence" value="ECO:0007669"/>
    <property type="project" value="UniProtKB-KW"/>
</dbReference>
<keyword evidence="6 9" id="KW-0418">Kinase</keyword>
<evidence type="ECO:0000256" key="1">
    <source>
        <dbReference type="ARBA" id="ARBA00008748"/>
    </source>
</evidence>
<evidence type="ECO:0000256" key="10">
    <source>
        <dbReference type="RuleBase" id="RU003835"/>
    </source>
</evidence>
<comment type="cofactor">
    <cofactor evidence="9">
        <name>Mg(2+)</name>
        <dbReference type="ChEBI" id="CHEBI:18420"/>
    </cofactor>
    <cofactor evidence="9">
        <name>Mn(2+)</name>
        <dbReference type="ChEBI" id="CHEBI:29035"/>
    </cofactor>
    <text evidence="9">Mg(2+). Can also accept Mn(2+).</text>
</comment>
<dbReference type="EC" id="2.7.2.1" evidence="9"/>
<feature type="site" description="Transition state stabilizer" evidence="9">
    <location>
        <position position="238"/>
    </location>
</feature>
<comment type="subunit">
    <text evidence="9">Homodimer.</text>
</comment>
<protein>
    <recommendedName>
        <fullName evidence="9">Acetate kinase</fullName>
        <ecNumber evidence="9">2.7.2.1</ecNumber>
    </recommendedName>
    <alternativeName>
        <fullName evidence="9">Acetokinase</fullName>
    </alternativeName>
</protein>
<dbReference type="NCBIfam" id="TIGR00016">
    <property type="entry name" value="ackA"/>
    <property type="match status" value="1"/>
</dbReference>
<dbReference type="EMBL" id="LNZB01000060">
    <property type="protein sequence ID" value="KTD75293.1"/>
    <property type="molecule type" value="Genomic_DNA"/>
</dbReference>
<comment type="catalytic activity">
    <reaction evidence="9">
        <text>acetate + ATP = acetyl phosphate + ADP</text>
        <dbReference type="Rhea" id="RHEA:11352"/>
        <dbReference type="ChEBI" id="CHEBI:22191"/>
        <dbReference type="ChEBI" id="CHEBI:30089"/>
        <dbReference type="ChEBI" id="CHEBI:30616"/>
        <dbReference type="ChEBI" id="CHEBI:456216"/>
        <dbReference type="EC" id="2.7.2.1"/>
    </reaction>
</comment>
<evidence type="ECO:0000256" key="7">
    <source>
        <dbReference type="ARBA" id="ARBA00022840"/>
    </source>
</evidence>